<accession>A0AAV2MJQ1</accession>
<reference evidence="1 2" key="1">
    <citation type="submission" date="2024-04" db="EMBL/GenBank/DDBJ databases">
        <authorList>
            <person name="Waldvogel A.-M."/>
            <person name="Schoenle A."/>
        </authorList>
    </citation>
    <scope>NUCLEOTIDE SEQUENCE [LARGE SCALE GENOMIC DNA]</scope>
</reference>
<keyword evidence="2" id="KW-1185">Reference proteome</keyword>
<sequence length="84" mass="9343">MTLVSLLTVGERCDKQNLNTLTTKEMIFESKTKGSTLLGRQHFCPVCVMRRTSVSKKNNKEAFCCGIVFQRAEEESQPGGIGTE</sequence>
<dbReference type="EMBL" id="OZ035830">
    <property type="protein sequence ID" value="CAL1613573.1"/>
    <property type="molecule type" value="Genomic_DNA"/>
</dbReference>
<evidence type="ECO:0000313" key="1">
    <source>
        <dbReference type="EMBL" id="CAL1613573.1"/>
    </source>
</evidence>
<dbReference type="AlphaFoldDB" id="A0AAV2MJQ1"/>
<organism evidence="1 2">
    <name type="scientific">Knipowitschia caucasica</name>
    <name type="common">Caucasian dwarf goby</name>
    <name type="synonym">Pomatoschistus caucasicus</name>
    <dbReference type="NCBI Taxonomy" id="637954"/>
    <lineage>
        <taxon>Eukaryota</taxon>
        <taxon>Metazoa</taxon>
        <taxon>Chordata</taxon>
        <taxon>Craniata</taxon>
        <taxon>Vertebrata</taxon>
        <taxon>Euteleostomi</taxon>
        <taxon>Actinopterygii</taxon>
        <taxon>Neopterygii</taxon>
        <taxon>Teleostei</taxon>
        <taxon>Neoteleostei</taxon>
        <taxon>Acanthomorphata</taxon>
        <taxon>Gobiaria</taxon>
        <taxon>Gobiiformes</taxon>
        <taxon>Gobioidei</taxon>
        <taxon>Gobiidae</taxon>
        <taxon>Gobiinae</taxon>
        <taxon>Knipowitschia</taxon>
    </lineage>
</organism>
<gene>
    <name evidence="1" type="ORF">KC01_LOCUS39762</name>
</gene>
<dbReference type="Proteomes" id="UP001497482">
    <property type="component" value="Chromosome 8"/>
</dbReference>
<protein>
    <submittedName>
        <fullName evidence="1">Uncharacterized protein</fullName>
    </submittedName>
</protein>
<name>A0AAV2MJQ1_KNICA</name>
<evidence type="ECO:0000313" key="2">
    <source>
        <dbReference type="Proteomes" id="UP001497482"/>
    </source>
</evidence>
<proteinExistence type="predicted"/>